<protein>
    <submittedName>
        <fullName evidence="1">Uncharacterized protein</fullName>
    </submittedName>
</protein>
<accession>A0A2V4W8F8</accession>
<dbReference type="EMBL" id="CP054614">
    <property type="protein sequence ID" value="QKS55970.1"/>
    <property type="molecule type" value="Genomic_DNA"/>
</dbReference>
<name>A0A2V4W8F8_PAEBA</name>
<evidence type="ECO:0000313" key="3">
    <source>
        <dbReference type="Proteomes" id="UP000247790"/>
    </source>
</evidence>
<dbReference type="AlphaFoldDB" id="A0A2V4W8F8"/>
<dbReference type="RefSeq" id="WP_110894752.1">
    <property type="nucleotide sequence ID" value="NZ_CP054614.1"/>
</dbReference>
<evidence type="ECO:0000313" key="1">
    <source>
        <dbReference type="EMBL" id="PYE51603.1"/>
    </source>
</evidence>
<dbReference type="Proteomes" id="UP000247790">
    <property type="component" value="Unassembled WGS sequence"/>
</dbReference>
<gene>
    <name evidence="1" type="ORF">DFQ00_102398</name>
    <name evidence="2" type="ORF">HUB98_06190</name>
</gene>
<evidence type="ECO:0000313" key="4">
    <source>
        <dbReference type="Proteomes" id="UP000509327"/>
    </source>
</evidence>
<evidence type="ECO:0000313" key="2">
    <source>
        <dbReference type="EMBL" id="QKS55970.1"/>
    </source>
</evidence>
<proteinExistence type="predicted"/>
<dbReference type="EMBL" id="QJSW01000002">
    <property type="protein sequence ID" value="PYE51603.1"/>
    <property type="molecule type" value="Genomic_DNA"/>
</dbReference>
<reference evidence="2 4" key="2">
    <citation type="submission" date="2020-06" db="EMBL/GenBank/DDBJ databases">
        <title>Complete genome of Paenibacillus barcinonensis KACC11450.</title>
        <authorList>
            <person name="Kim M."/>
            <person name="Park Y.-J."/>
            <person name="Shin J.-H."/>
        </authorList>
    </citation>
    <scope>NUCLEOTIDE SEQUENCE [LARGE SCALE GENOMIC DNA]</scope>
    <source>
        <strain evidence="2 4">KACC11450</strain>
    </source>
</reference>
<organism evidence="1 3">
    <name type="scientific">Paenibacillus barcinonensis</name>
    <dbReference type="NCBI Taxonomy" id="198119"/>
    <lineage>
        <taxon>Bacteria</taxon>
        <taxon>Bacillati</taxon>
        <taxon>Bacillota</taxon>
        <taxon>Bacilli</taxon>
        <taxon>Bacillales</taxon>
        <taxon>Paenibacillaceae</taxon>
        <taxon>Paenibacillus</taxon>
    </lineage>
</organism>
<reference evidence="1 3" key="1">
    <citation type="submission" date="2018-06" db="EMBL/GenBank/DDBJ databases">
        <title>Genomic Encyclopedia of Type Strains, Phase III (KMG-III): the genomes of soil and plant-associated and newly described type strains.</title>
        <authorList>
            <person name="Whitman W."/>
        </authorList>
    </citation>
    <scope>NUCLEOTIDE SEQUENCE [LARGE SCALE GENOMIC DNA]</scope>
    <source>
        <strain evidence="1 3">CECT 7022</strain>
    </source>
</reference>
<dbReference type="Proteomes" id="UP000509327">
    <property type="component" value="Chromosome"/>
</dbReference>
<sequence>MGSKIKYEFTNESDYFVVLGNFNKVISSWETKNEAIIAIDKESKLNNDKDVFPEDPTLNNTIWADISLVEPGETIQGTLYGHIQTPESIEQRELSSPSRMWADPSFLYQD</sequence>
<keyword evidence="4" id="KW-1185">Reference proteome</keyword>